<dbReference type="AlphaFoldDB" id="A0A0F8ZFE8"/>
<proteinExistence type="predicted"/>
<accession>A0A0F8ZFE8</accession>
<comment type="caution">
    <text evidence="1">The sequence shown here is derived from an EMBL/GenBank/DDBJ whole genome shotgun (WGS) entry which is preliminary data.</text>
</comment>
<dbReference type="EMBL" id="LAZR01051666">
    <property type="protein sequence ID" value="KKK84675.1"/>
    <property type="molecule type" value="Genomic_DNA"/>
</dbReference>
<protein>
    <submittedName>
        <fullName evidence="1">Uncharacterized protein</fullName>
    </submittedName>
</protein>
<reference evidence="1" key="1">
    <citation type="journal article" date="2015" name="Nature">
        <title>Complex archaea that bridge the gap between prokaryotes and eukaryotes.</title>
        <authorList>
            <person name="Spang A."/>
            <person name="Saw J.H."/>
            <person name="Jorgensen S.L."/>
            <person name="Zaremba-Niedzwiedzka K."/>
            <person name="Martijn J."/>
            <person name="Lind A.E."/>
            <person name="van Eijk R."/>
            <person name="Schleper C."/>
            <person name="Guy L."/>
            <person name="Ettema T.J."/>
        </authorList>
    </citation>
    <scope>NUCLEOTIDE SEQUENCE</scope>
</reference>
<gene>
    <name evidence="1" type="ORF">LCGC14_2781010</name>
</gene>
<name>A0A0F8ZFE8_9ZZZZ</name>
<organism evidence="1">
    <name type="scientific">marine sediment metagenome</name>
    <dbReference type="NCBI Taxonomy" id="412755"/>
    <lineage>
        <taxon>unclassified sequences</taxon>
        <taxon>metagenomes</taxon>
        <taxon>ecological metagenomes</taxon>
    </lineage>
</organism>
<evidence type="ECO:0000313" key="1">
    <source>
        <dbReference type="EMBL" id="KKK84675.1"/>
    </source>
</evidence>
<sequence>MPDKNGWIRVEDALPEMPSWQWVWPVGKQGHDGYYSRWDGVWRNKLGNEIEVTHYQPQQYPEPPEDE</sequence>